<accession>A0A6L4SEK6</accession>
<dbReference type="InterPro" id="IPR001959">
    <property type="entry name" value="Transposase"/>
</dbReference>
<dbReference type="InterPro" id="IPR051399">
    <property type="entry name" value="RNA-guided_DNA_endo/Transpos"/>
</dbReference>
<dbReference type="InterPro" id="IPR021027">
    <property type="entry name" value="Transposase_put_HTH"/>
</dbReference>
<feature type="region of interest" description="Disordered" evidence="8">
    <location>
        <begin position="283"/>
        <end position="310"/>
    </location>
</feature>
<dbReference type="PANTHER" id="PTHR30405">
    <property type="entry name" value="TRANSPOSASE"/>
    <property type="match status" value="1"/>
</dbReference>
<dbReference type="EMBL" id="WDZP01000052">
    <property type="protein sequence ID" value="KAB6915493.1"/>
    <property type="molecule type" value="Genomic_DNA"/>
</dbReference>
<comment type="similarity">
    <text evidence="2">In the N-terminal section; belongs to the transposase 2 family.</text>
</comment>
<proteinExistence type="inferred from homology"/>
<feature type="domain" description="Transposase putative helix-turn-helix" evidence="11">
    <location>
        <begin position="6"/>
        <end position="49"/>
    </location>
</feature>
<comment type="similarity">
    <text evidence="1">In the C-terminal section; belongs to the transposase 35 family.</text>
</comment>
<keyword evidence="3" id="KW-0815">Transposition</keyword>
<dbReference type="GO" id="GO:0003677">
    <property type="term" value="F:DNA binding"/>
    <property type="evidence" value="ECO:0007669"/>
    <property type="project" value="UniProtKB-KW"/>
</dbReference>
<feature type="domain" description="Probable transposase IS891/IS1136/IS1341" evidence="9">
    <location>
        <begin position="171"/>
        <end position="283"/>
    </location>
</feature>
<evidence type="ECO:0000259" key="10">
    <source>
        <dbReference type="Pfam" id="PF07282"/>
    </source>
</evidence>
<evidence type="ECO:0000256" key="8">
    <source>
        <dbReference type="SAM" id="MobiDB-lite"/>
    </source>
</evidence>
<evidence type="ECO:0000259" key="11">
    <source>
        <dbReference type="Pfam" id="PF12323"/>
    </source>
</evidence>
<evidence type="ECO:0000256" key="5">
    <source>
        <dbReference type="ARBA" id="ARBA00022833"/>
    </source>
</evidence>
<organism evidence="12 13">
    <name type="scientific">Bifidobacterium longum</name>
    <dbReference type="NCBI Taxonomy" id="216816"/>
    <lineage>
        <taxon>Bacteria</taxon>
        <taxon>Bacillati</taxon>
        <taxon>Actinomycetota</taxon>
        <taxon>Actinomycetes</taxon>
        <taxon>Bifidobacteriales</taxon>
        <taxon>Bifidobacteriaceae</taxon>
        <taxon>Bifidobacterium</taxon>
    </lineage>
</organism>
<dbReference type="Proteomes" id="UP000491334">
    <property type="component" value="Unassembled WGS sequence"/>
</dbReference>
<dbReference type="PANTHER" id="PTHR30405:SF25">
    <property type="entry name" value="RNA-GUIDED DNA ENDONUCLEASE INSQ-RELATED"/>
    <property type="match status" value="1"/>
</dbReference>
<dbReference type="GO" id="GO:0006310">
    <property type="term" value="P:DNA recombination"/>
    <property type="evidence" value="ECO:0007669"/>
    <property type="project" value="UniProtKB-KW"/>
</dbReference>
<dbReference type="Pfam" id="PF07282">
    <property type="entry name" value="Cas12f1-like_TNB"/>
    <property type="match status" value="1"/>
</dbReference>
<keyword evidence="6" id="KW-0238">DNA-binding</keyword>
<comment type="caution">
    <text evidence="12">The sequence shown here is derived from an EMBL/GenBank/DDBJ whole genome shotgun (WGS) entry which is preliminary data.</text>
</comment>
<evidence type="ECO:0000256" key="1">
    <source>
        <dbReference type="ARBA" id="ARBA00008761"/>
    </source>
</evidence>
<evidence type="ECO:0000256" key="2">
    <source>
        <dbReference type="ARBA" id="ARBA00011044"/>
    </source>
</evidence>
<reference evidence="12 13" key="1">
    <citation type="journal article" date="2019" name="Nat. Med.">
        <title>A library of human gut bacterial isolates paired with longitudinal multiomics data enables mechanistic microbiome research.</title>
        <authorList>
            <person name="Poyet M."/>
            <person name="Groussin M."/>
            <person name="Gibbons S.M."/>
            <person name="Avila-Pacheco J."/>
            <person name="Jiang X."/>
            <person name="Kearney S.M."/>
            <person name="Perrotta A.R."/>
            <person name="Berdy B."/>
            <person name="Zhao S."/>
            <person name="Lieberman T.D."/>
            <person name="Swanson P.K."/>
            <person name="Smith M."/>
            <person name="Roesemann S."/>
            <person name="Alexander J.E."/>
            <person name="Rich S.A."/>
            <person name="Livny J."/>
            <person name="Vlamakis H."/>
            <person name="Clish C."/>
            <person name="Bullock K."/>
            <person name="Deik A."/>
            <person name="Scott J."/>
            <person name="Pierce K.A."/>
            <person name="Xavier R.J."/>
            <person name="Alm E.J."/>
        </authorList>
    </citation>
    <scope>NUCLEOTIDE SEQUENCE [LARGE SCALE GENOMIC DNA]</scope>
    <source>
        <strain evidence="12 13">BIOML-A284</strain>
    </source>
</reference>
<dbReference type="InterPro" id="IPR010095">
    <property type="entry name" value="Cas12f1-like_TNB"/>
</dbReference>
<keyword evidence="4" id="KW-0479">Metal-binding</keyword>
<evidence type="ECO:0000256" key="6">
    <source>
        <dbReference type="ARBA" id="ARBA00023125"/>
    </source>
</evidence>
<dbReference type="AlphaFoldDB" id="A0A6L4SEK6"/>
<evidence type="ECO:0000259" key="9">
    <source>
        <dbReference type="Pfam" id="PF01385"/>
    </source>
</evidence>
<sequence length="413" mass="47715">MSSKRVRRAYRFRFYPTPQQEELLRRTLGCARLVYNKALALRSESWTRDRRNVTFKDTSRMLTEWKRDENLGFLNDVSCVPLQQALRHLQQAYANFFNHKGDYPTFKRKSRGGSASFTRYAFTWNESKRELKLAKMREPLPIRWSRTLPKGCVPSSATISLDAAQRWHISILVEDAVRELPASNRSVGVDLGLESFAITSDGEKIGNPRFRAKEAKHLRKAQKSLSRKQKGSNNQRKARLKIARIHARIADRRRDFLHKLSTRLIRENQTVVVEDLNVQGMSRRCKPVPDPNHPGRYLKNGQSRKKGMNRSITDTGWRELRSMLEYKADWYGRQLVVIDRWYPSSQTCSTCGKRTGRKALNIREWTCPYCGTHHDRDVNAAKNIQAAGLAVIACGDGRTAERRNMCPADPIRP</sequence>
<name>A0A6L4SEK6_BIFLN</name>
<evidence type="ECO:0000256" key="3">
    <source>
        <dbReference type="ARBA" id="ARBA00022578"/>
    </source>
</evidence>
<evidence type="ECO:0000256" key="4">
    <source>
        <dbReference type="ARBA" id="ARBA00022723"/>
    </source>
</evidence>
<feature type="domain" description="Cas12f1-like TNB" evidence="10">
    <location>
        <begin position="317"/>
        <end position="384"/>
    </location>
</feature>
<gene>
    <name evidence="12" type="ORF">GBK06_10885</name>
</gene>
<dbReference type="Pfam" id="PF01385">
    <property type="entry name" value="OrfB_IS605"/>
    <property type="match status" value="1"/>
</dbReference>
<dbReference type="Pfam" id="PF12323">
    <property type="entry name" value="HTH_OrfB_IS605"/>
    <property type="match status" value="1"/>
</dbReference>
<feature type="region of interest" description="Disordered" evidence="8">
    <location>
        <begin position="218"/>
        <end position="238"/>
    </location>
</feature>
<dbReference type="NCBIfam" id="NF040570">
    <property type="entry name" value="guided_TnpB"/>
    <property type="match status" value="1"/>
</dbReference>
<evidence type="ECO:0000313" key="12">
    <source>
        <dbReference type="EMBL" id="KAB6915493.1"/>
    </source>
</evidence>
<dbReference type="NCBIfam" id="TIGR01766">
    <property type="entry name" value="IS200/IS605 family accessory protein TnpB-like domain"/>
    <property type="match status" value="1"/>
</dbReference>
<dbReference type="GO" id="GO:0032196">
    <property type="term" value="P:transposition"/>
    <property type="evidence" value="ECO:0007669"/>
    <property type="project" value="UniProtKB-KW"/>
</dbReference>
<evidence type="ECO:0000256" key="7">
    <source>
        <dbReference type="ARBA" id="ARBA00023172"/>
    </source>
</evidence>
<keyword evidence="7" id="KW-0233">DNA recombination</keyword>
<dbReference type="GO" id="GO:0046872">
    <property type="term" value="F:metal ion binding"/>
    <property type="evidence" value="ECO:0007669"/>
    <property type="project" value="UniProtKB-KW"/>
</dbReference>
<evidence type="ECO:0000313" key="13">
    <source>
        <dbReference type="Proteomes" id="UP000491334"/>
    </source>
</evidence>
<keyword evidence="5" id="KW-0862">Zinc</keyword>
<protein>
    <submittedName>
        <fullName evidence="12">IS200/IS605 family element transposase accessory protein TnpB</fullName>
    </submittedName>
</protein>